<evidence type="ECO:0000313" key="3">
    <source>
        <dbReference type="Proteomes" id="UP001176941"/>
    </source>
</evidence>
<dbReference type="Proteomes" id="UP001176941">
    <property type="component" value="Chromosome 12"/>
</dbReference>
<organism evidence="2 3">
    <name type="scientific">Rangifer tarandus platyrhynchus</name>
    <name type="common">Svalbard reindeer</name>
    <dbReference type="NCBI Taxonomy" id="3082113"/>
    <lineage>
        <taxon>Eukaryota</taxon>
        <taxon>Metazoa</taxon>
        <taxon>Chordata</taxon>
        <taxon>Craniata</taxon>
        <taxon>Vertebrata</taxon>
        <taxon>Euteleostomi</taxon>
        <taxon>Mammalia</taxon>
        <taxon>Eutheria</taxon>
        <taxon>Laurasiatheria</taxon>
        <taxon>Artiodactyla</taxon>
        <taxon>Ruminantia</taxon>
        <taxon>Pecora</taxon>
        <taxon>Cervidae</taxon>
        <taxon>Odocoileinae</taxon>
        <taxon>Rangifer</taxon>
    </lineage>
</organism>
<reference evidence="2" key="1">
    <citation type="submission" date="2023-04" db="EMBL/GenBank/DDBJ databases">
        <authorList>
            <consortium name="ELIXIR-Norway"/>
        </authorList>
    </citation>
    <scope>NUCLEOTIDE SEQUENCE [LARGE SCALE GENOMIC DNA]</scope>
</reference>
<keyword evidence="3" id="KW-1185">Reference proteome</keyword>
<dbReference type="EMBL" id="OX459948">
    <property type="protein sequence ID" value="CAI9155111.1"/>
    <property type="molecule type" value="Genomic_DNA"/>
</dbReference>
<name>A0ABN8Y1F7_RANTA</name>
<sequence length="94" mass="9856">MCQGKPAGRERYLLAGPGPHPELQVPCWSVRRKSSGISLLFIASLPPSGPASPGQPGPPARFTHPFEALTGSQRSWPSSQGPGPVPGPWQPLPA</sequence>
<feature type="region of interest" description="Disordered" evidence="1">
    <location>
        <begin position="44"/>
        <end position="94"/>
    </location>
</feature>
<proteinExistence type="predicted"/>
<feature type="compositionally biased region" description="Pro residues" evidence="1">
    <location>
        <begin position="83"/>
        <end position="94"/>
    </location>
</feature>
<evidence type="ECO:0000313" key="2">
    <source>
        <dbReference type="EMBL" id="CAI9155111.1"/>
    </source>
</evidence>
<evidence type="ECO:0000256" key="1">
    <source>
        <dbReference type="SAM" id="MobiDB-lite"/>
    </source>
</evidence>
<feature type="region of interest" description="Disordered" evidence="1">
    <location>
        <begin position="1"/>
        <end position="21"/>
    </location>
</feature>
<protein>
    <submittedName>
        <fullName evidence="2">Uncharacterized protein</fullName>
    </submittedName>
</protein>
<accession>A0ABN8Y1F7</accession>
<gene>
    <name evidence="2" type="ORF">MRATA1EN1_LOCUS4073</name>
</gene>
<feature type="compositionally biased region" description="Pro residues" evidence="1">
    <location>
        <begin position="47"/>
        <end position="59"/>
    </location>
</feature>